<evidence type="ECO:0000256" key="1">
    <source>
        <dbReference type="SAM" id="MobiDB-lite"/>
    </source>
</evidence>
<comment type="caution">
    <text evidence="2">The sequence shown here is derived from an EMBL/GenBank/DDBJ whole genome shotgun (WGS) entry which is preliminary data.</text>
</comment>
<proteinExistence type="predicted"/>
<evidence type="ECO:0000313" key="2">
    <source>
        <dbReference type="EMBL" id="GFO04639.1"/>
    </source>
</evidence>
<protein>
    <submittedName>
        <fullName evidence="2">Uncharacterized protein</fullName>
    </submittedName>
</protein>
<reference evidence="2 3" key="1">
    <citation type="journal article" date="2021" name="Elife">
        <title>Chloroplast acquisition without the gene transfer in kleptoplastic sea slugs, Plakobranchus ocellatus.</title>
        <authorList>
            <person name="Maeda T."/>
            <person name="Takahashi S."/>
            <person name="Yoshida T."/>
            <person name="Shimamura S."/>
            <person name="Takaki Y."/>
            <person name="Nagai Y."/>
            <person name="Toyoda A."/>
            <person name="Suzuki Y."/>
            <person name="Arimoto A."/>
            <person name="Ishii H."/>
            <person name="Satoh N."/>
            <person name="Nishiyama T."/>
            <person name="Hasebe M."/>
            <person name="Maruyama T."/>
            <person name="Minagawa J."/>
            <person name="Obokata J."/>
            <person name="Shigenobu S."/>
        </authorList>
    </citation>
    <scope>NUCLEOTIDE SEQUENCE [LARGE SCALE GENOMIC DNA]</scope>
</reference>
<keyword evidence="3" id="KW-1185">Reference proteome</keyword>
<sequence>MSLTPVRQDPHPVPSAMEADAVGRARADGESGNYQEEQFSLHNPSRLSKEERLFYLCLHSLLAVEQVDCVRSSPT</sequence>
<feature type="region of interest" description="Disordered" evidence="1">
    <location>
        <begin position="1"/>
        <end position="43"/>
    </location>
</feature>
<feature type="compositionally biased region" description="Polar residues" evidence="1">
    <location>
        <begin position="32"/>
        <end position="43"/>
    </location>
</feature>
<dbReference type="AlphaFoldDB" id="A0AAV4AAF2"/>
<gene>
    <name evidence="2" type="ORF">PoB_003114400</name>
</gene>
<accession>A0AAV4AAF2</accession>
<dbReference type="Proteomes" id="UP000735302">
    <property type="component" value="Unassembled WGS sequence"/>
</dbReference>
<name>A0AAV4AAF2_9GAST</name>
<evidence type="ECO:0000313" key="3">
    <source>
        <dbReference type="Proteomes" id="UP000735302"/>
    </source>
</evidence>
<dbReference type="EMBL" id="BLXT01003740">
    <property type="protein sequence ID" value="GFO04639.1"/>
    <property type="molecule type" value="Genomic_DNA"/>
</dbReference>
<organism evidence="2 3">
    <name type="scientific">Plakobranchus ocellatus</name>
    <dbReference type="NCBI Taxonomy" id="259542"/>
    <lineage>
        <taxon>Eukaryota</taxon>
        <taxon>Metazoa</taxon>
        <taxon>Spiralia</taxon>
        <taxon>Lophotrochozoa</taxon>
        <taxon>Mollusca</taxon>
        <taxon>Gastropoda</taxon>
        <taxon>Heterobranchia</taxon>
        <taxon>Euthyneura</taxon>
        <taxon>Panpulmonata</taxon>
        <taxon>Sacoglossa</taxon>
        <taxon>Placobranchoidea</taxon>
        <taxon>Plakobranchidae</taxon>
        <taxon>Plakobranchus</taxon>
    </lineage>
</organism>